<protein>
    <submittedName>
        <fullName evidence="2">ORF2</fullName>
    </submittedName>
</protein>
<feature type="region of interest" description="Disordered" evidence="1">
    <location>
        <begin position="96"/>
        <end position="116"/>
    </location>
</feature>
<gene>
    <name evidence="2" type="primary">ORF2</name>
</gene>
<sequence length="363" mass="39017">MSDGRRELPYFQREKFGFGPGFNRACRMQASNQKLEGMLGAGGGPSDASQTTNPGDIVHKLPYQAETAADMVAVIKTEGEGDEDEVETVGVHEGQLPNPLEPEGEVPQGVHQSPGKTTLTVGTAETQTMDPDTSQESEGIDGAHSIMIDLDPKHKDVEDKEMIKGYFDSMLQQMKDQGNLASGDAEIIDEHVKITYTLIPAIVPPLEPDTPVDRTVKIINDQLSEWGKNVAPINKEESKPGPSTEKESTEAPKPTVTSIGTGPTPPIKGSMERTPAPTTSSPSQSLTDLVRKPVTYDRRGGGSIAVSLLQLGISADTVAKGLASKGVPIKTFLARSESQKAWACLMLSERGKKFRLTVFPPEK</sequence>
<organism evidence="2 3">
    <name type="scientific">Wuhan Tick Virus 1</name>
    <dbReference type="NCBI Taxonomy" id="1608137"/>
    <lineage>
        <taxon>Viruses</taxon>
        <taxon>Riboviria</taxon>
        <taxon>Orthornavirae</taxon>
        <taxon>Negarnaviricota</taxon>
        <taxon>Haploviricotina</taxon>
        <taxon>Monjiviricetes</taxon>
        <taxon>Mononegavirales</taxon>
        <taxon>Rhabdoviridae</taxon>
        <taxon>Alpharhabdovirinae</taxon>
        <taxon>Alpharicinrhavirus</taxon>
        <taxon>Alpharicinrhavirus wuhan</taxon>
    </lineage>
</organism>
<feature type="region of interest" description="Disordered" evidence="1">
    <location>
        <begin position="229"/>
        <end position="286"/>
    </location>
</feature>
<feature type="compositionally biased region" description="Low complexity" evidence="1">
    <location>
        <begin position="274"/>
        <end position="283"/>
    </location>
</feature>
<keyword evidence="3" id="KW-1185">Reference proteome</keyword>
<evidence type="ECO:0000313" key="3">
    <source>
        <dbReference type="Proteomes" id="UP000203579"/>
    </source>
</evidence>
<proteinExistence type="predicted"/>
<evidence type="ECO:0000313" key="2">
    <source>
        <dbReference type="EMBL" id="AJG39221.1"/>
    </source>
</evidence>
<reference evidence="2 3" key="1">
    <citation type="journal article" date="2015" name="Elife">
        <title>Unprecedented genomic diversity of RNA viruses in arthropods reveals the ancestry of negative-sense RNA viruses.</title>
        <authorList>
            <person name="Li C.X."/>
            <person name="Shi M."/>
            <person name="Tian J.H."/>
            <person name="Lin X.D."/>
            <person name="Kang Y.J."/>
            <person name="Chen L.J."/>
            <person name="Qin X.C."/>
            <person name="Xu J."/>
            <person name="Holmes E.C."/>
            <person name="Zhang Y.Z."/>
        </authorList>
    </citation>
    <scope>NUCLEOTIDE SEQUENCE [LARGE SCALE GENOMIC DNA]</scope>
    <source>
        <strain evidence="2 3">X78-2</strain>
    </source>
</reference>
<feature type="compositionally biased region" description="Basic and acidic residues" evidence="1">
    <location>
        <begin position="234"/>
        <end position="250"/>
    </location>
</feature>
<name>A0A0B5KRU7_9RHAB</name>
<accession>A0A0B5KRU7</accession>
<dbReference type="RefSeq" id="YP_009305115.1">
    <property type="nucleotide sequence ID" value="NC_031304.1"/>
</dbReference>
<evidence type="ECO:0000256" key="1">
    <source>
        <dbReference type="SAM" id="MobiDB-lite"/>
    </source>
</evidence>
<dbReference type="GeneID" id="29140359"/>
<dbReference type="KEGG" id="vg:29140359"/>
<dbReference type="EMBL" id="KM817660">
    <property type="protein sequence ID" value="AJG39221.1"/>
    <property type="molecule type" value="Viral_cRNA"/>
</dbReference>
<dbReference type="Proteomes" id="UP000203579">
    <property type="component" value="Segment"/>
</dbReference>